<dbReference type="Gene3D" id="3.10.450.50">
    <property type="match status" value="1"/>
</dbReference>
<feature type="domain" description="DUF4440" evidence="1">
    <location>
        <begin position="5"/>
        <end position="109"/>
    </location>
</feature>
<dbReference type="Proteomes" id="UP000327424">
    <property type="component" value="Chromosome"/>
</dbReference>
<dbReference type="OrthoDB" id="121974at2"/>
<dbReference type="InterPro" id="IPR032710">
    <property type="entry name" value="NTF2-like_dom_sf"/>
</dbReference>
<accession>A0A5J6WNA6</accession>
<dbReference type="KEGG" id="mmaa:FR932_10985"/>
<dbReference type="EMBL" id="CP044399">
    <property type="protein sequence ID" value="QFI38335.1"/>
    <property type="molecule type" value="Genomic_DNA"/>
</dbReference>
<dbReference type="SUPFAM" id="SSF54427">
    <property type="entry name" value="NTF2-like"/>
    <property type="match status" value="1"/>
</dbReference>
<organism evidence="2 3">
    <name type="scientific">Moritella marina ATCC 15381</name>
    <dbReference type="NCBI Taxonomy" id="1202962"/>
    <lineage>
        <taxon>Bacteria</taxon>
        <taxon>Pseudomonadati</taxon>
        <taxon>Pseudomonadota</taxon>
        <taxon>Gammaproteobacteria</taxon>
        <taxon>Alteromonadales</taxon>
        <taxon>Moritellaceae</taxon>
        <taxon>Moritella</taxon>
    </lineage>
</organism>
<proteinExistence type="predicted"/>
<evidence type="ECO:0000313" key="3">
    <source>
        <dbReference type="Proteomes" id="UP000327424"/>
    </source>
</evidence>
<evidence type="ECO:0000259" key="1">
    <source>
        <dbReference type="Pfam" id="PF14534"/>
    </source>
</evidence>
<keyword evidence="3" id="KW-1185">Reference proteome</keyword>
<dbReference type="AlphaFoldDB" id="A0A5J6WNA6"/>
<protein>
    <submittedName>
        <fullName evidence="2">DUF4440 domain-containing protein</fullName>
    </submittedName>
</protein>
<name>A0A5J6WNA6_MORMI</name>
<dbReference type="Pfam" id="PF14534">
    <property type="entry name" value="DUF4440"/>
    <property type="match status" value="1"/>
</dbReference>
<reference evidence="2 3" key="1">
    <citation type="submission" date="2019-09" db="EMBL/GenBank/DDBJ databases">
        <title>Hybrid Assembly of the complete Genome of the Deep-Sea Bacterium Moritella marina from long Nanopore and Illumina reads.</title>
        <authorList>
            <person name="Magin S."/>
            <person name="Georgoulis A."/>
            <person name="Papadimitriou K."/>
            <person name="Iliakis G."/>
            <person name="Vorgias C.E."/>
        </authorList>
    </citation>
    <scope>NUCLEOTIDE SEQUENCE [LARGE SCALE GENOMIC DNA]</scope>
    <source>
        <strain evidence="2 3">MP-1</strain>
    </source>
</reference>
<gene>
    <name evidence="2" type="ORF">FR932_10985</name>
</gene>
<dbReference type="RefSeq" id="WP_019442649.1">
    <property type="nucleotide sequence ID" value="NZ_ALOE01000034.1"/>
</dbReference>
<dbReference type="InterPro" id="IPR027843">
    <property type="entry name" value="DUF4440"/>
</dbReference>
<sequence length="124" mass="14161">MDILIEQEIALHQYEIRQSKADIAQLIHGDFREVGESGISYDHQSIIEMMASEQPSNGFIHSQDYECIQLEESVQLLLYKSASVDELGKSSHFAKRSSVWVLNGTQWQLKYHQGTACEPFELSN</sequence>
<evidence type="ECO:0000313" key="2">
    <source>
        <dbReference type="EMBL" id="QFI38335.1"/>
    </source>
</evidence>